<reference evidence="2" key="2">
    <citation type="submission" date="2022-10" db="EMBL/GenBank/DDBJ databases">
        <authorList>
            <consortium name="ENA_rothamsted_submissions"/>
            <consortium name="culmorum"/>
            <person name="King R."/>
        </authorList>
    </citation>
    <scope>NUCLEOTIDE SEQUENCE</scope>
</reference>
<gene>
    <name evidence="2" type="ORF">DIATSA_LOCUS961</name>
</gene>
<dbReference type="Pfam" id="PF06585">
    <property type="entry name" value="JHBP"/>
    <property type="match status" value="2"/>
</dbReference>
<evidence type="ECO:0000313" key="2">
    <source>
        <dbReference type="EMBL" id="CAG9782725.1"/>
    </source>
</evidence>
<dbReference type="OrthoDB" id="6380971at2759"/>
<keyword evidence="1" id="KW-0732">Signal</keyword>
<organism evidence="2 3">
    <name type="scientific">Diatraea saccharalis</name>
    <name type="common">sugarcane borer</name>
    <dbReference type="NCBI Taxonomy" id="40085"/>
    <lineage>
        <taxon>Eukaryota</taxon>
        <taxon>Metazoa</taxon>
        <taxon>Ecdysozoa</taxon>
        <taxon>Arthropoda</taxon>
        <taxon>Hexapoda</taxon>
        <taxon>Insecta</taxon>
        <taxon>Pterygota</taxon>
        <taxon>Neoptera</taxon>
        <taxon>Endopterygota</taxon>
        <taxon>Lepidoptera</taxon>
        <taxon>Glossata</taxon>
        <taxon>Ditrysia</taxon>
        <taxon>Pyraloidea</taxon>
        <taxon>Crambidae</taxon>
        <taxon>Crambinae</taxon>
        <taxon>Diatraea</taxon>
    </lineage>
</organism>
<dbReference type="AlphaFoldDB" id="A0A9N9QLD3"/>
<proteinExistence type="predicted"/>
<dbReference type="InterPro" id="IPR010562">
    <property type="entry name" value="Haemolymph_juvenile_hormone-bd"/>
</dbReference>
<dbReference type="PANTHER" id="PTHR11008:SF9">
    <property type="entry name" value="PROTEIN TAKEOUT-LIKE PROTEIN"/>
    <property type="match status" value="1"/>
</dbReference>
<protein>
    <submittedName>
        <fullName evidence="2">Uncharacterized protein</fullName>
    </submittedName>
</protein>
<evidence type="ECO:0000256" key="1">
    <source>
        <dbReference type="SAM" id="SignalP"/>
    </source>
</evidence>
<dbReference type="Gene3D" id="3.15.10.30">
    <property type="entry name" value="Haemolymph juvenile hormone binding protein"/>
    <property type="match status" value="2"/>
</dbReference>
<dbReference type="PANTHER" id="PTHR11008">
    <property type="entry name" value="PROTEIN TAKEOUT-LIKE PROTEIN"/>
    <property type="match status" value="1"/>
</dbReference>
<feature type="chain" id="PRO_5040130901" evidence="1">
    <location>
        <begin position="18"/>
        <end position="293"/>
    </location>
</feature>
<dbReference type="EMBL" id="OU893341">
    <property type="protein sequence ID" value="CAG9782725.1"/>
    <property type="molecule type" value="Genomic_DNA"/>
</dbReference>
<reference evidence="2" key="1">
    <citation type="submission" date="2021-12" db="EMBL/GenBank/DDBJ databases">
        <authorList>
            <person name="King R."/>
        </authorList>
    </citation>
    <scope>NUCLEOTIDE SEQUENCE</scope>
</reference>
<feature type="signal peptide" evidence="1">
    <location>
        <begin position="1"/>
        <end position="17"/>
    </location>
</feature>
<sequence>MRAVWILIATAVATTVAVPVNEISLAEKIAIAGDHTRNSFLEELLLGLIEDLRHVLLNGNDDLPPLDPLVIEQLSLSDEDIPVPGAQIELSGVKVSNLASFVIDDLSVSLTSVLLQRFRIQIDGRIPFLDIDAVYDASLEDSSGKQLLSREDTPDNHPLAAVYLHNCFCLCLVKNDRYDINVSAMGINLFGAGDAKIKVINPALKIDMLVSLRVSISQGVSLVLLETEAKFNLEAFQPEITGIFNDDGASAFINDFLAHFVPSAAQAYENEINEFLSETIHDIVSDVFDNLDL</sequence>
<accession>A0A9N9QLD3</accession>
<dbReference type="InterPro" id="IPR038606">
    <property type="entry name" value="To_sf"/>
</dbReference>
<keyword evidence="3" id="KW-1185">Reference proteome</keyword>
<dbReference type="Proteomes" id="UP001153714">
    <property type="component" value="Chromosome 10"/>
</dbReference>
<name>A0A9N9QLD3_9NEOP</name>
<evidence type="ECO:0000313" key="3">
    <source>
        <dbReference type="Proteomes" id="UP001153714"/>
    </source>
</evidence>
<dbReference type="SMART" id="SM00700">
    <property type="entry name" value="JHBP"/>
    <property type="match status" value="1"/>
</dbReference>